<feature type="domain" description="SIS" evidence="4">
    <location>
        <begin position="38"/>
        <end position="172"/>
    </location>
</feature>
<dbReference type="EMBL" id="CADCVF010000030">
    <property type="protein sequence ID" value="CAA9454542.1"/>
    <property type="molecule type" value="Genomic_DNA"/>
</dbReference>
<keyword evidence="5" id="KW-0808">Transferase</keyword>
<dbReference type="InterPro" id="IPR035490">
    <property type="entry name" value="GlmS/FrlB_SIS"/>
</dbReference>
<dbReference type="GO" id="GO:0006487">
    <property type="term" value="P:protein N-linked glycosylation"/>
    <property type="evidence" value="ECO:0007669"/>
    <property type="project" value="TreeGrafter"/>
</dbReference>
<sequence>MTTELRNAHPYHMHDAILAQPEAFLRVVERNEGAVDDFASLITSCERVFLAGIGTSHHASLVGEHLLRAYGGGLEVRAVHSFDLALYGPELRQEDCVVAVSHRGAKRYTALALEQARDMGCPTALITGEGGSGEGRADAVFRTVEQEKSPAHTVSYTSSVAVLALLGGSIGYRRTGSATLPSELLREELPEALRSALGKEEEVAALARENVGRRRIWLVGGGPSAVTASETALKIKETSYLQAEGMSTETMLHGPFQCVEADDLFVFIAPSGAARERTLEVAELAEEVGVRYVIFGDDTTESRRAAAGVVRVPEVPEPFSALSCLVPLQLFAYHLALARGTNPDSFRGDDPRFARADVSGRL</sequence>
<reference evidence="5" key="1">
    <citation type="submission" date="2020-02" db="EMBL/GenBank/DDBJ databases">
        <authorList>
            <person name="Meier V. D."/>
        </authorList>
    </citation>
    <scope>NUCLEOTIDE SEQUENCE</scope>
    <source>
        <strain evidence="5">AVDCRST_MAG58</strain>
    </source>
</reference>
<evidence type="ECO:0000256" key="1">
    <source>
        <dbReference type="ARBA" id="ARBA00001031"/>
    </source>
</evidence>
<dbReference type="InterPro" id="IPR046348">
    <property type="entry name" value="SIS_dom_sf"/>
</dbReference>
<dbReference type="GO" id="GO:0004360">
    <property type="term" value="F:glutamine-fructose-6-phosphate transaminase (isomerizing) activity"/>
    <property type="evidence" value="ECO:0007669"/>
    <property type="project" value="UniProtKB-EC"/>
</dbReference>
<dbReference type="CDD" id="cd05009">
    <property type="entry name" value="SIS_GlmS_GlmD_2"/>
    <property type="match status" value="1"/>
</dbReference>
<dbReference type="PANTHER" id="PTHR10937:SF0">
    <property type="entry name" value="GLUTAMINE--FRUCTOSE-6-PHOSPHATE TRANSAMINASE (ISOMERIZING)"/>
    <property type="match status" value="1"/>
</dbReference>
<dbReference type="GO" id="GO:0006002">
    <property type="term" value="P:fructose 6-phosphate metabolic process"/>
    <property type="evidence" value="ECO:0007669"/>
    <property type="project" value="TreeGrafter"/>
</dbReference>
<dbReference type="InterPro" id="IPR001347">
    <property type="entry name" value="SIS_dom"/>
</dbReference>
<dbReference type="Gene3D" id="3.40.50.10490">
    <property type="entry name" value="Glucose-6-phosphate isomerase like protein, domain 1"/>
    <property type="match status" value="2"/>
</dbReference>
<dbReference type="SUPFAM" id="SSF53697">
    <property type="entry name" value="SIS domain"/>
    <property type="match status" value="1"/>
</dbReference>
<dbReference type="PANTHER" id="PTHR10937">
    <property type="entry name" value="GLUCOSAMINE--FRUCTOSE-6-PHOSPHATE AMINOTRANSFERASE, ISOMERIZING"/>
    <property type="match status" value="1"/>
</dbReference>
<comment type="catalytic activity">
    <reaction evidence="1">
        <text>D-fructose 6-phosphate + L-glutamine = D-glucosamine 6-phosphate + L-glutamate</text>
        <dbReference type="Rhea" id="RHEA:13237"/>
        <dbReference type="ChEBI" id="CHEBI:29985"/>
        <dbReference type="ChEBI" id="CHEBI:58359"/>
        <dbReference type="ChEBI" id="CHEBI:58725"/>
        <dbReference type="ChEBI" id="CHEBI:61527"/>
        <dbReference type="EC" id="2.6.1.16"/>
    </reaction>
</comment>
<evidence type="ECO:0000313" key="5">
    <source>
        <dbReference type="EMBL" id="CAA9454542.1"/>
    </source>
</evidence>
<gene>
    <name evidence="5" type="ORF">AVDCRST_MAG58-1335</name>
</gene>
<dbReference type="AlphaFoldDB" id="A0A6J4QTR3"/>
<name>A0A6J4QTR3_9ACTN</name>
<keyword evidence="5" id="KW-0032">Aminotransferase</keyword>
<feature type="domain" description="SIS" evidence="4">
    <location>
        <begin position="203"/>
        <end position="346"/>
    </location>
</feature>
<accession>A0A6J4QTR3</accession>
<dbReference type="EC" id="2.6.1.16" evidence="2"/>
<dbReference type="GO" id="GO:0097367">
    <property type="term" value="F:carbohydrate derivative binding"/>
    <property type="evidence" value="ECO:0007669"/>
    <property type="project" value="InterPro"/>
</dbReference>
<dbReference type="Pfam" id="PF01380">
    <property type="entry name" value="SIS"/>
    <property type="match status" value="2"/>
</dbReference>
<evidence type="ECO:0000256" key="2">
    <source>
        <dbReference type="ARBA" id="ARBA00012916"/>
    </source>
</evidence>
<dbReference type="PROSITE" id="PS51464">
    <property type="entry name" value="SIS"/>
    <property type="match status" value="2"/>
</dbReference>
<protein>
    <recommendedName>
        <fullName evidence="3">Glutamine--fructose-6-phosphate aminotransferase [isomerizing]</fullName>
        <ecNumber evidence="2">2.6.1.16</ecNumber>
    </recommendedName>
</protein>
<evidence type="ECO:0000256" key="3">
    <source>
        <dbReference type="ARBA" id="ARBA00016090"/>
    </source>
</evidence>
<proteinExistence type="predicted"/>
<organism evidence="5">
    <name type="scientific">uncultured Rubrobacteraceae bacterium</name>
    <dbReference type="NCBI Taxonomy" id="349277"/>
    <lineage>
        <taxon>Bacteria</taxon>
        <taxon>Bacillati</taxon>
        <taxon>Actinomycetota</taxon>
        <taxon>Rubrobacteria</taxon>
        <taxon>Rubrobacterales</taxon>
        <taxon>Rubrobacteraceae</taxon>
        <taxon>environmental samples</taxon>
    </lineage>
</organism>
<dbReference type="GO" id="GO:0006047">
    <property type="term" value="P:UDP-N-acetylglucosamine metabolic process"/>
    <property type="evidence" value="ECO:0007669"/>
    <property type="project" value="TreeGrafter"/>
</dbReference>
<evidence type="ECO:0000259" key="4">
    <source>
        <dbReference type="PROSITE" id="PS51464"/>
    </source>
</evidence>